<dbReference type="EMBL" id="ACJN02000003">
    <property type="protein sequence ID" value="EFI33873.1"/>
    <property type="molecule type" value="Genomic_DNA"/>
</dbReference>
<dbReference type="InterPro" id="IPR014776">
    <property type="entry name" value="4pyrrole_Mease_sub2"/>
</dbReference>
<sequence length="258" mass="28082">MTNYPIKFVGAGPGDPELITVKGSRALQQADLIIYAGSLVPDAVLHWAGHDARRISSADMHLEDIVDSMTQAHFNGLQVVRLHSGDPSLYGAIFEQISALEKARVPFEIIPGVTAAFAAAASLQIEYTLPEICQTLILTRAQGRTPVPDSEHLQSLASHKAAMAIYLSSGLAEQVQPILQEAYGPRARAAIVHRASHPDEKIIRTTVSDLAWQMQEHGIKGQALIIIGAALEDSPQRPASRLYDPQFTHGFRKGRQED</sequence>
<dbReference type="InterPro" id="IPR050161">
    <property type="entry name" value="Siro_Cobalamin_biosynth"/>
</dbReference>
<keyword evidence="3" id="KW-0169">Cobalamin biosynthesis</keyword>
<dbReference type="InterPro" id="IPR000878">
    <property type="entry name" value="4pyrrol_Mease"/>
</dbReference>
<keyword evidence="6" id="KW-0949">S-adenosyl-L-methionine</keyword>
<keyword evidence="4 7" id="KW-0489">Methyltransferase</keyword>
<dbReference type="PANTHER" id="PTHR45790:SF4">
    <property type="entry name" value="COBALT-PRECORRIN-4 C(11)-METHYLTRANSFERASE"/>
    <property type="match status" value="1"/>
</dbReference>
<dbReference type="InterPro" id="IPR003043">
    <property type="entry name" value="Uropor_MeTrfase_CS"/>
</dbReference>
<dbReference type="eggNOG" id="COG2875">
    <property type="taxonomic scope" value="Bacteria"/>
</dbReference>
<dbReference type="GO" id="GO:0046026">
    <property type="term" value="F:precorrin-4 C11-methyltransferase activity"/>
    <property type="evidence" value="ECO:0007669"/>
    <property type="project" value="UniProtKB-EC"/>
</dbReference>
<dbReference type="InterPro" id="IPR006362">
    <property type="entry name" value="Cbl_synth_CobM/CibF"/>
</dbReference>
<dbReference type="OrthoDB" id="9815856at2"/>
<dbReference type="Gene3D" id="3.30.950.10">
    <property type="entry name" value="Methyltransferase, Cobalt-precorrin-4 Transmethylase, Domain 2"/>
    <property type="match status" value="1"/>
</dbReference>
<dbReference type="GO" id="GO:0009236">
    <property type="term" value="P:cobalamin biosynthetic process"/>
    <property type="evidence" value="ECO:0007669"/>
    <property type="project" value="UniProtKB-UniPathway"/>
</dbReference>
<dbReference type="NCBIfam" id="TIGR01465">
    <property type="entry name" value="cobM_cbiF"/>
    <property type="match status" value="1"/>
</dbReference>
<evidence type="ECO:0000313" key="11">
    <source>
        <dbReference type="Proteomes" id="UP000005496"/>
    </source>
</evidence>
<comment type="pathway">
    <text evidence="1">Cofactor biosynthesis; adenosylcobalamin biosynthesis.</text>
</comment>
<evidence type="ECO:0000256" key="7">
    <source>
        <dbReference type="RuleBase" id="RU003960"/>
    </source>
</evidence>
<proteinExistence type="inferred from homology"/>
<gene>
    <name evidence="10" type="ORF">Dthio_PD1212</name>
</gene>
<protein>
    <submittedName>
        <fullName evidence="10">Precorrin-4 C11-methyltransferase</fullName>
        <ecNumber evidence="10">2.1.1.133</ecNumber>
    </submittedName>
</protein>
<dbReference type="InterPro" id="IPR035996">
    <property type="entry name" value="4pyrrol_Methylase_sf"/>
</dbReference>
<dbReference type="Gene3D" id="3.40.1010.10">
    <property type="entry name" value="Cobalt-precorrin-4 Transmethylase, Domain 1"/>
    <property type="match status" value="1"/>
</dbReference>
<evidence type="ECO:0000256" key="5">
    <source>
        <dbReference type="ARBA" id="ARBA00022679"/>
    </source>
</evidence>
<feature type="region of interest" description="Disordered" evidence="8">
    <location>
        <begin position="236"/>
        <end position="258"/>
    </location>
</feature>
<evidence type="ECO:0000256" key="1">
    <source>
        <dbReference type="ARBA" id="ARBA00004953"/>
    </source>
</evidence>
<evidence type="ECO:0000256" key="2">
    <source>
        <dbReference type="ARBA" id="ARBA00005879"/>
    </source>
</evidence>
<evidence type="ECO:0000256" key="3">
    <source>
        <dbReference type="ARBA" id="ARBA00022573"/>
    </source>
</evidence>
<dbReference type="UniPathway" id="UPA00148"/>
<dbReference type="EC" id="2.1.1.133" evidence="10"/>
<keyword evidence="5 7" id="KW-0808">Transferase</keyword>
<dbReference type="GO" id="GO:0032259">
    <property type="term" value="P:methylation"/>
    <property type="evidence" value="ECO:0007669"/>
    <property type="project" value="UniProtKB-KW"/>
</dbReference>
<evidence type="ECO:0000256" key="6">
    <source>
        <dbReference type="ARBA" id="ARBA00022691"/>
    </source>
</evidence>
<dbReference type="PANTHER" id="PTHR45790">
    <property type="entry name" value="SIROHEME SYNTHASE-RELATED"/>
    <property type="match status" value="1"/>
</dbReference>
<dbReference type="Pfam" id="PF00590">
    <property type="entry name" value="TP_methylase"/>
    <property type="match status" value="1"/>
</dbReference>
<dbReference type="SUPFAM" id="SSF53790">
    <property type="entry name" value="Tetrapyrrole methylase"/>
    <property type="match status" value="1"/>
</dbReference>
<comment type="caution">
    <text evidence="10">The sequence shown here is derived from an EMBL/GenBank/DDBJ whole genome shotgun (WGS) entry which is preliminary data.</text>
</comment>
<evidence type="ECO:0000256" key="8">
    <source>
        <dbReference type="SAM" id="MobiDB-lite"/>
    </source>
</evidence>
<evidence type="ECO:0000259" key="9">
    <source>
        <dbReference type="Pfam" id="PF00590"/>
    </source>
</evidence>
<evidence type="ECO:0000256" key="4">
    <source>
        <dbReference type="ARBA" id="ARBA00022603"/>
    </source>
</evidence>
<accession>D6ST57</accession>
<dbReference type="CDD" id="cd11641">
    <property type="entry name" value="Precorrin-4_C11-MT"/>
    <property type="match status" value="1"/>
</dbReference>
<reference evidence="10" key="1">
    <citation type="submission" date="2010-05" db="EMBL/GenBank/DDBJ databases">
        <title>The draft genome of Desulfonatronospira thiodismutans ASO3-1.</title>
        <authorList>
            <consortium name="US DOE Joint Genome Institute (JGI-PGF)"/>
            <person name="Lucas S."/>
            <person name="Copeland A."/>
            <person name="Lapidus A."/>
            <person name="Cheng J.-F."/>
            <person name="Bruce D."/>
            <person name="Goodwin L."/>
            <person name="Pitluck S."/>
            <person name="Chertkov O."/>
            <person name="Brettin T."/>
            <person name="Detter J.C."/>
            <person name="Han C."/>
            <person name="Land M.L."/>
            <person name="Hauser L."/>
            <person name="Kyrpides N."/>
            <person name="Mikhailova N."/>
            <person name="Muyzer G."/>
            <person name="Woyke T."/>
        </authorList>
    </citation>
    <scope>NUCLEOTIDE SEQUENCE [LARGE SCALE GENOMIC DNA]</scope>
    <source>
        <strain evidence="10">ASO3-1</strain>
    </source>
</reference>
<name>D6ST57_9BACT</name>
<dbReference type="PROSITE" id="PS00839">
    <property type="entry name" value="SUMT_1"/>
    <property type="match status" value="1"/>
</dbReference>
<dbReference type="Proteomes" id="UP000005496">
    <property type="component" value="Unassembled WGS sequence"/>
</dbReference>
<dbReference type="AlphaFoldDB" id="D6ST57"/>
<comment type="similarity">
    <text evidence="2 7">Belongs to the precorrin methyltransferase family.</text>
</comment>
<evidence type="ECO:0000313" key="10">
    <source>
        <dbReference type="EMBL" id="EFI33873.1"/>
    </source>
</evidence>
<dbReference type="PROSITE" id="PS00840">
    <property type="entry name" value="SUMT_2"/>
    <property type="match status" value="1"/>
</dbReference>
<dbReference type="InterPro" id="IPR014777">
    <property type="entry name" value="4pyrrole_Mease_sub1"/>
</dbReference>
<dbReference type="RefSeq" id="WP_008871222.1">
    <property type="nucleotide sequence ID" value="NZ_ACJN02000003.1"/>
</dbReference>
<feature type="domain" description="Tetrapyrrole methylase" evidence="9">
    <location>
        <begin position="8"/>
        <end position="211"/>
    </location>
</feature>
<organism evidence="10 11">
    <name type="scientific">Desulfonatronospira thiodismutans ASO3-1</name>
    <dbReference type="NCBI Taxonomy" id="555779"/>
    <lineage>
        <taxon>Bacteria</taxon>
        <taxon>Pseudomonadati</taxon>
        <taxon>Thermodesulfobacteriota</taxon>
        <taxon>Desulfovibrionia</taxon>
        <taxon>Desulfovibrionales</taxon>
        <taxon>Desulfonatronovibrionaceae</taxon>
        <taxon>Desulfonatronospira</taxon>
    </lineage>
</organism>
<keyword evidence="11" id="KW-1185">Reference proteome</keyword>